<dbReference type="OrthoDB" id="3367100at2759"/>
<feature type="region of interest" description="Disordered" evidence="1">
    <location>
        <begin position="1082"/>
        <end position="1179"/>
    </location>
</feature>
<dbReference type="VEuPathDB" id="FungiDB:UMAG_04019"/>
<feature type="compositionally biased region" description="Low complexity" evidence="1">
    <location>
        <begin position="34"/>
        <end position="62"/>
    </location>
</feature>
<feature type="region of interest" description="Disordered" evidence="1">
    <location>
        <begin position="1333"/>
        <end position="1399"/>
    </location>
</feature>
<proteinExistence type="predicted"/>
<feature type="compositionally biased region" description="Polar residues" evidence="1">
    <location>
        <begin position="1137"/>
        <end position="1157"/>
    </location>
</feature>
<dbReference type="InParanoid" id="A0A0D1DUL6"/>
<feature type="region of interest" description="Disordered" evidence="1">
    <location>
        <begin position="730"/>
        <end position="750"/>
    </location>
</feature>
<feature type="region of interest" description="Disordered" evidence="1">
    <location>
        <begin position="1215"/>
        <end position="1290"/>
    </location>
</feature>
<feature type="region of interest" description="Disordered" evidence="1">
    <location>
        <begin position="672"/>
        <end position="714"/>
    </location>
</feature>
<feature type="compositionally biased region" description="Polar residues" evidence="1">
    <location>
        <begin position="1036"/>
        <end position="1048"/>
    </location>
</feature>
<evidence type="ECO:0000256" key="1">
    <source>
        <dbReference type="SAM" id="MobiDB-lite"/>
    </source>
</evidence>
<gene>
    <name evidence="2" type="ORF">UMAG_04019</name>
</gene>
<organism evidence="2 3">
    <name type="scientific">Mycosarcoma maydis</name>
    <name type="common">Corn smut fungus</name>
    <name type="synonym">Ustilago maydis</name>
    <dbReference type="NCBI Taxonomy" id="5270"/>
    <lineage>
        <taxon>Eukaryota</taxon>
        <taxon>Fungi</taxon>
        <taxon>Dikarya</taxon>
        <taxon>Basidiomycota</taxon>
        <taxon>Ustilaginomycotina</taxon>
        <taxon>Ustilaginomycetes</taxon>
        <taxon>Ustilaginales</taxon>
        <taxon>Ustilaginaceae</taxon>
        <taxon>Mycosarcoma</taxon>
    </lineage>
</organism>
<dbReference type="EMBL" id="CM003150">
    <property type="protein sequence ID" value="KIS67974.1"/>
    <property type="molecule type" value="Genomic_DNA"/>
</dbReference>
<feature type="compositionally biased region" description="Polar residues" evidence="1">
    <location>
        <begin position="1338"/>
        <end position="1378"/>
    </location>
</feature>
<feature type="compositionally biased region" description="Polar residues" evidence="1">
    <location>
        <begin position="349"/>
        <end position="366"/>
    </location>
</feature>
<dbReference type="KEGG" id="uma:UMAG_04019"/>
<feature type="compositionally biased region" description="Polar residues" evidence="1">
    <location>
        <begin position="218"/>
        <end position="229"/>
    </location>
</feature>
<evidence type="ECO:0000313" key="3">
    <source>
        <dbReference type="Proteomes" id="UP000000561"/>
    </source>
</evidence>
<protein>
    <submittedName>
        <fullName evidence="2">Uncharacterized protein</fullName>
    </submittedName>
</protein>
<feature type="compositionally biased region" description="Low complexity" evidence="1">
    <location>
        <begin position="230"/>
        <end position="242"/>
    </location>
</feature>
<feature type="compositionally biased region" description="Polar residues" evidence="1">
    <location>
        <begin position="1273"/>
        <end position="1284"/>
    </location>
</feature>
<feature type="compositionally biased region" description="Polar residues" evidence="1">
    <location>
        <begin position="7"/>
        <end position="33"/>
    </location>
</feature>
<feature type="compositionally biased region" description="Polar residues" evidence="1">
    <location>
        <begin position="962"/>
        <end position="975"/>
    </location>
</feature>
<feature type="compositionally biased region" description="Pro residues" evidence="1">
    <location>
        <begin position="208"/>
        <end position="217"/>
    </location>
</feature>
<feature type="region of interest" description="Disordered" evidence="1">
    <location>
        <begin position="876"/>
        <end position="901"/>
    </location>
</feature>
<feature type="compositionally biased region" description="Polar residues" evidence="1">
    <location>
        <begin position="1388"/>
        <end position="1399"/>
    </location>
</feature>
<feature type="compositionally biased region" description="Polar residues" evidence="1">
    <location>
        <begin position="1215"/>
        <end position="1227"/>
    </location>
</feature>
<feature type="region of interest" description="Disordered" evidence="1">
    <location>
        <begin position="1"/>
        <end position="62"/>
    </location>
</feature>
<feature type="region of interest" description="Disordered" evidence="1">
    <location>
        <begin position="1025"/>
        <end position="1050"/>
    </location>
</feature>
<feature type="compositionally biased region" description="Low complexity" evidence="1">
    <location>
        <begin position="93"/>
        <end position="105"/>
    </location>
</feature>
<feature type="compositionally biased region" description="Low complexity" evidence="1">
    <location>
        <begin position="735"/>
        <end position="750"/>
    </location>
</feature>
<feature type="region of interest" description="Disordered" evidence="1">
    <location>
        <begin position="344"/>
        <end position="366"/>
    </location>
</feature>
<dbReference type="OMA" id="DASNEMG"/>
<dbReference type="RefSeq" id="XP_011390468.1">
    <property type="nucleotide sequence ID" value="XM_011392166.1"/>
</dbReference>
<feature type="region of interest" description="Disordered" evidence="1">
    <location>
        <begin position="81"/>
        <end position="257"/>
    </location>
</feature>
<feature type="region of interest" description="Disordered" evidence="1">
    <location>
        <begin position="411"/>
        <end position="475"/>
    </location>
</feature>
<accession>A0A0D1DUL6</accession>
<feature type="region of interest" description="Disordered" evidence="1">
    <location>
        <begin position="617"/>
        <end position="643"/>
    </location>
</feature>
<reference evidence="2 3" key="1">
    <citation type="journal article" date="2006" name="Nature">
        <title>Insights from the genome of the biotrophic fungal plant pathogen Ustilago maydis.</title>
        <authorList>
            <person name="Kamper J."/>
            <person name="Kahmann R."/>
            <person name="Bolker M."/>
            <person name="Ma L.J."/>
            <person name="Brefort T."/>
            <person name="Saville B.J."/>
            <person name="Banuett F."/>
            <person name="Kronstad J.W."/>
            <person name="Gold S.E."/>
            <person name="Muller O."/>
            <person name="Perlin M.H."/>
            <person name="Wosten H.A."/>
            <person name="de Vries R."/>
            <person name="Ruiz-Herrera J."/>
            <person name="Reynaga-Pena C.G."/>
            <person name="Snetselaar K."/>
            <person name="McCann M."/>
            <person name="Perez-Martin J."/>
            <person name="Feldbrugge M."/>
            <person name="Basse C.W."/>
            <person name="Steinberg G."/>
            <person name="Ibeas J.I."/>
            <person name="Holloman W."/>
            <person name="Guzman P."/>
            <person name="Farman M."/>
            <person name="Stajich J.E."/>
            <person name="Sentandreu R."/>
            <person name="Gonzalez-Prieto J.M."/>
            <person name="Kennell J.C."/>
            <person name="Molina L."/>
            <person name="Schirawski J."/>
            <person name="Mendoza-Mendoza A."/>
            <person name="Greilinger D."/>
            <person name="Munch K."/>
            <person name="Rossel N."/>
            <person name="Scherer M."/>
            <person name="Vranes M."/>
            <person name="Ladendorf O."/>
            <person name="Vincon V."/>
            <person name="Fuchs U."/>
            <person name="Sandrock B."/>
            <person name="Meng S."/>
            <person name="Ho E.C."/>
            <person name="Cahill M.J."/>
            <person name="Boyce K.J."/>
            <person name="Klose J."/>
            <person name="Klosterman S.J."/>
            <person name="Deelstra H.J."/>
            <person name="Ortiz-Castellanos L."/>
            <person name="Li W."/>
            <person name="Sanchez-Alonso P."/>
            <person name="Schreier P.H."/>
            <person name="Hauser-Hahn I."/>
            <person name="Vaupel M."/>
            <person name="Koopmann E."/>
            <person name="Friedrich G."/>
            <person name="Voss H."/>
            <person name="Schluter T."/>
            <person name="Margolis J."/>
            <person name="Platt D."/>
            <person name="Swimmer C."/>
            <person name="Gnirke A."/>
            <person name="Chen F."/>
            <person name="Vysotskaia V."/>
            <person name="Mannhaupt G."/>
            <person name="Guldener U."/>
            <person name="Munsterkotter M."/>
            <person name="Haase D."/>
            <person name="Oesterheld M."/>
            <person name="Mewes H.W."/>
            <person name="Mauceli E.W."/>
            <person name="DeCaprio D."/>
            <person name="Wade C.M."/>
            <person name="Butler J."/>
            <person name="Young S."/>
            <person name="Jaffe D.B."/>
            <person name="Calvo S."/>
            <person name="Nusbaum C."/>
            <person name="Galagan J."/>
            <person name="Birren B.W."/>
        </authorList>
    </citation>
    <scope>NUCLEOTIDE SEQUENCE [LARGE SCALE GENOMIC DNA]</scope>
    <source>
        <strain evidence="3">DSM 14603 / FGSC 9021 / UM521</strain>
    </source>
</reference>
<feature type="region of interest" description="Disordered" evidence="1">
    <location>
        <begin position="957"/>
        <end position="977"/>
    </location>
</feature>
<dbReference type="GeneID" id="23564315"/>
<dbReference type="eggNOG" id="ENOG502R21X">
    <property type="taxonomic scope" value="Eukaryota"/>
</dbReference>
<keyword evidence="3" id="KW-1185">Reference proteome</keyword>
<evidence type="ECO:0000313" key="2">
    <source>
        <dbReference type="EMBL" id="KIS67974.1"/>
    </source>
</evidence>
<feature type="compositionally biased region" description="Polar residues" evidence="1">
    <location>
        <begin position="183"/>
        <end position="193"/>
    </location>
</feature>
<name>A0A0D1DUL6_MYCMD</name>
<dbReference type="Proteomes" id="UP000000561">
    <property type="component" value="Chromosome 11"/>
</dbReference>
<feature type="compositionally biased region" description="Polar residues" evidence="1">
    <location>
        <begin position="1095"/>
        <end position="1114"/>
    </location>
</feature>
<sequence>MIKSHPYQFQSSAETEHQLASNDVTSPAGLSTQLRPSKASKSSRSTLLSSGTNSTSSSRPVSAHLRSELFDAIVQAADPRHPDHAAWQDRYGALSSTSSRASVASSHKREKPSAPSASAPLSTRQSFDHSELSARRKTPSRRSGIRDLPSRATQDALGSDADDPATNEAPYSSLRASFEGSVRSYQSPSVASSSHRRRNRRLRDAPKPLVPPIPPPRITSSPNWQTTFGSPSLPELTSSSTPRAPAHPSSSNTSDHQDRAYLHARPQRLLASPPPPSSLRMPHPYASALTFAKEHEPDLEPRTSLSAVDSAYTFPTSARSPPQNSTFTSNLSNRTAQAIIQEPEPHGNSHLQSPRQSAPILATSSSSALQNTILHTPDGFHSSDYSAAPRKSTSKIRKLLGSAAPTLAASSFPDKARLPAQADSEAYPPPSRQKSAPAVPPKDFARNGHQTSASLSRAPVSAFQSPVAETKATRQSHDAARTVDLDIFPMCRDDEFRTNEFEMDSTEDMDADTELLAAHMSPPSFRYTSSTPAARSGVMRRSLDSIISPFRAGLLNGEPSATSATAAPTASSNLSVPIHEPIAEGRRSFSDSRFGRSFLPRHRPATFARQARPLSKVVDHPDNEVGEVPSTVDLTQGSNHPDAASDAHLQFEMQDMAPKISDRATITGIKRPDMSTKTAGSRSLVSTYSRSTSNLRDLSHTSHSSPVSQHRPRGKFGGLLIRVKGSVTPKGLNLATSPPNSSPSAPSRSAEAFDLNFPMSEQAASMSASPSFSGNFSNGFMSKKVERSFRARVKSLTALSSSRSKEEIDNVPPVPAIPVAFAAPEDVVTRSIWEESPQLPTSSQFPSEKSSRNLGRLLRRKKMQQHPITAVDVFVPTTPKRSSPHVVEESAPRSSTSSARGFDVVEQSGDPANIAQSRITIRKTLSPALLSDTPQTGIEAGLVTEQLRHFDADVISTGNGGTADTETALLSPSTDDSAELGVEVEGDEQRFRSPLGRFIRGQPRVDRLSRVEELSERLSWIAEPNESKGVRPSASVPLSGTSNRSSRSFAEHRLVRTSTSGNLRVQTLPSTLELAVTKDSRTRKVSLDMLRPSKKQSSLSHQDATTSMPSSILSSPAAANLLSTPKGSATPALREQLTPSWRSTSFSAQRSARTSFSQDRDRAPVASPFSPPLPSSRGVGQAFKRLGIKGKNKKGGKGIGPADLIVVDLGDDTNLDQSWRPSMSVESRPSFGAEARPSFSSMLRPTFGGGRPSFDATARSDVESNGLIPSPVTPSFGSHGLSQKLSKETSKSTASLQTALADGDGRLAANGSQVAGLGINSLTWAEAIPSQKGENVDLSGSTSDGTFTTHGIQTPENGSVSHSYISQMPSRTDLTGATTPLAGRASMDSASQPTPPTVKSSELLALEAMLGRFPQQEKVLLQDISARVAQSADAKAGGAA</sequence>
<feature type="compositionally biased region" description="Polar residues" evidence="1">
    <location>
        <begin position="675"/>
        <end position="708"/>
    </location>
</feature>